<sequence>MKQTDEFYLTKASIPKAIAHLSIPMMLGMSVGVIYNIINAFFIGMLHDTSMLTAVTLGLPMFTVLMAIGNMFGVGGGTYISRLLGKKASTEAKRVSAFVLYGSLALGIVCALVLGIMINPVTHFLGADAASFLHTKNYTLALLICSPVIIANFALEQVVRAEGASKISMNGMLIGTLVNLIFDPLLILYFDFNVVGAAVSVGLASAFSLVYYAFYLEKKSAYLSIHFKWFQVTKDIISNVFKIGVSELLLSLFLIVTTLILNYYSIGYGEGVVAGFGVALRVVQLPEFICMGLYMGIIPLLAYNYSAGNIARFEKAIRFTAISIGAIVLVISSLVFLFRFQVMQLFTESPSVVLLGVHIMVAMLISSLFSGFTGLFTSTFQAIGKAIPATIMSVSQGIIFIPVIILGQHYFGLVGVIWSLTTTEILTCIIGVILFTIYNVKIASSTKAKDLAV</sequence>
<dbReference type="CDD" id="cd13143">
    <property type="entry name" value="MATE_MepA_like"/>
    <property type="match status" value="1"/>
</dbReference>
<dbReference type="PANTHER" id="PTHR43823:SF3">
    <property type="entry name" value="MULTIDRUG EXPORT PROTEIN MEPA"/>
    <property type="match status" value="1"/>
</dbReference>
<gene>
    <name evidence="11" type="ORF">HB897_03510</name>
</gene>
<dbReference type="Proteomes" id="UP000523362">
    <property type="component" value="Unassembled WGS sequence"/>
</dbReference>
<evidence type="ECO:0000256" key="10">
    <source>
        <dbReference type="SAM" id="Phobius"/>
    </source>
</evidence>
<feature type="transmembrane region" description="Helical" evidence="10">
    <location>
        <begin position="285"/>
        <end position="305"/>
    </location>
</feature>
<comment type="subcellular location">
    <subcellularLocation>
        <location evidence="1">Cell membrane</location>
        <topology evidence="1">Multi-pass membrane protein</topology>
    </subcellularLocation>
</comment>
<feature type="transmembrane region" description="Helical" evidence="10">
    <location>
        <begin position="352"/>
        <end position="377"/>
    </location>
</feature>
<keyword evidence="4" id="KW-0813">Transport</keyword>
<evidence type="ECO:0000313" key="11">
    <source>
        <dbReference type="EMBL" id="MBC1485300.1"/>
    </source>
</evidence>
<dbReference type="InterPro" id="IPR048279">
    <property type="entry name" value="MdtK-like"/>
</dbReference>
<dbReference type="PIRSF" id="PIRSF006603">
    <property type="entry name" value="DinF"/>
    <property type="match status" value="1"/>
</dbReference>
<evidence type="ECO:0000256" key="5">
    <source>
        <dbReference type="ARBA" id="ARBA00022475"/>
    </source>
</evidence>
<feature type="transmembrane region" description="Helical" evidence="10">
    <location>
        <begin position="21"/>
        <end position="45"/>
    </location>
</feature>
<keyword evidence="7 10" id="KW-1133">Transmembrane helix</keyword>
<feature type="transmembrane region" description="Helical" evidence="10">
    <location>
        <begin position="236"/>
        <end position="265"/>
    </location>
</feature>
<dbReference type="GO" id="GO:0015297">
    <property type="term" value="F:antiporter activity"/>
    <property type="evidence" value="ECO:0007669"/>
    <property type="project" value="InterPro"/>
</dbReference>
<keyword evidence="9" id="KW-0046">Antibiotic resistance</keyword>
<dbReference type="InterPro" id="IPR051327">
    <property type="entry name" value="MATE_MepA_subfamily"/>
</dbReference>
<feature type="transmembrane region" description="Helical" evidence="10">
    <location>
        <begin position="138"/>
        <end position="155"/>
    </location>
</feature>
<dbReference type="RefSeq" id="WP_003751848.1">
    <property type="nucleotide sequence ID" value="NZ_CP124268.1"/>
</dbReference>
<keyword evidence="5" id="KW-1003">Cell membrane</keyword>
<dbReference type="Pfam" id="PF01554">
    <property type="entry name" value="MatE"/>
    <property type="match status" value="2"/>
</dbReference>
<evidence type="ECO:0000256" key="8">
    <source>
        <dbReference type="ARBA" id="ARBA00023136"/>
    </source>
</evidence>
<accession>A0A7X1C5X2</accession>
<protein>
    <recommendedName>
        <fullName evidence="3">Multidrug export protein MepA</fullName>
    </recommendedName>
</protein>
<keyword evidence="8 10" id="KW-0472">Membrane</keyword>
<reference evidence="11 12" key="1">
    <citation type="submission" date="2020-03" db="EMBL/GenBank/DDBJ databases">
        <title>Soil Listeria distribution.</title>
        <authorList>
            <person name="Liao J."/>
            <person name="Wiedmann M."/>
        </authorList>
    </citation>
    <scope>NUCLEOTIDE SEQUENCE [LARGE SCALE GENOMIC DNA]</scope>
    <source>
        <strain evidence="11 12">FSL L7-1560</strain>
    </source>
</reference>
<name>A0A7X1C5X2_LISSE</name>
<dbReference type="InterPro" id="IPR045070">
    <property type="entry name" value="MATE_MepA-like"/>
</dbReference>
<evidence type="ECO:0000256" key="1">
    <source>
        <dbReference type="ARBA" id="ARBA00004651"/>
    </source>
</evidence>
<feature type="transmembrane region" description="Helical" evidence="10">
    <location>
        <begin position="389"/>
        <end position="411"/>
    </location>
</feature>
<feature type="transmembrane region" description="Helical" evidence="10">
    <location>
        <begin position="317"/>
        <end position="340"/>
    </location>
</feature>
<feature type="transmembrane region" description="Helical" evidence="10">
    <location>
        <begin position="195"/>
        <end position="215"/>
    </location>
</feature>
<evidence type="ECO:0000256" key="4">
    <source>
        <dbReference type="ARBA" id="ARBA00022448"/>
    </source>
</evidence>
<evidence type="ECO:0000256" key="2">
    <source>
        <dbReference type="ARBA" id="ARBA00008417"/>
    </source>
</evidence>
<evidence type="ECO:0000256" key="7">
    <source>
        <dbReference type="ARBA" id="ARBA00022989"/>
    </source>
</evidence>
<evidence type="ECO:0000256" key="6">
    <source>
        <dbReference type="ARBA" id="ARBA00022692"/>
    </source>
</evidence>
<comment type="caution">
    <text evidence="11">The sequence shown here is derived from an EMBL/GenBank/DDBJ whole genome shotgun (WGS) entry which is preliminary data.</text>
</comment>
<proteinExistence type="inferred from homology"/>
<comment type="similarity">
    <text evidence="2">Belongs to the multi antimicrobial extrusion (MATE) (TC 2.A.66.1) family. MepA subfamily.</text>
</comment>
<dbReference type="PANTHER" id="PTHR43823">
    <property type="entry name" value="SPORULATION PROTEIN YKVU"/>
    <property type="match status" value="1"/>
</dbReference>
<feature type="transmembrane region" description="Helical" evidence="10">
    <location>
        <begin position="51"/>
        <end position="74"/>
    </location>
</feature>
<feature type="transmembrane region" description="Helical" evidence="10">
    <location>
        <begin position="95"/>
        <end position="118"/>
    </location>
</feature>
<evidence type="ECO:0000256" key="9">
    <source>
        <dbReference type="ARBA" id="ARBA00023251"/>
    </source>
</evidence>
<dbReference type="GO" id="GO:0005886">
    <property type="term" value="C:plasma membrane"/>
    <property type="evidence" value="ECO:0007669"/>
    <property type="project" value="UniProtKB-SubCell"/>
</dbReference>
<dbReference type="GO" id="GO:0042910">
    <property type="term" value="F:xenobiotic transmembrane transporter activity"/>
    <property type="evidence" value="ECO:0007669"/>
    <property type="project" value="InterPro"/>
</dbReference>
<dbReference type="InterPro" id="IPR002528">
    <property type="entry name" value="MATE_fam"/>
</dbReference>
<dbReference type="AlphaFoldDB" id="A0A7X1C5X2"/>
<evidence type="ECO:0000256" key="3">
    <source>
        <dbReference type="ARBA" id="ARBA00022106"/>
    </source>
</evidence>
<evidence type="ECO:0000313" key="12">
    <source>
        <dbReference type="Proteomes" id="UP000523362"/>
    </source>
</evidence>
<dbReference type="EMBL" id="JAARRG010000001">
    <property type="protein sequence ID" value="MBC1485300.1"/>
    <property type="molecule type" value="Genomic_DNA"/>
</dbReference>
<feature type="transmembrane region" description="Helical" evidence="10">
    <location>
        <begin position="417"/>
        <end position="440"/>
    </location>
</feature>
<organism evidence="11 12">
    <name type="scientific">Listeria seeligeri</name>
    <dbReference type="NCBI Taxonomy" id="1640"/>
    <lineage>
        <taxon>Bacteria</taxon>
        <taxon>Bacillati</taxon>
        <taxon>Bacillota</taxon>
        <taxon>Bacilli</taxon>
        <taxon>Bacillales</taxon>
        <taxon>Listeriaceae</taxon>
        <taxon>Listeria</taxon>
    </lineage>
</organism>
<feature type="transmembrane region" description="Helical" evidence="10">
    <location>
        <begin position="167"/>
        <end position="189"/>
    </location>
</feature>
<dbReference type="GO" id="GO:0046677">
    <property type="term" value="P:response to antibiotic"/>
    <property type="evidence" value="ECO:0007669"/>
    <property type="project" value="UniProtKB-KW"/>
</dbReference>
<keyword evidence="6 10" id="KW-0812">Transmembrane</keyword>